<dbReference type="InterPro" id="IPR000994">
    <property type="entry name" value="Pept_M24"/>
</dbReference>
<keyword evidence="3" id="KW-1185">Reference proteome</keyword>
<feature type="domain" description="Peptidase M24" evidence="1">
    <location>
        <begin position="209"/>
        <end position="458"/>
    </location>
</feature>
<proteinExistence type="predicted"/>
<reference evidence="2 3" key="1">
    <citation type="submission" date="2024-09" db="EMBL/GenBank/DDBJ databases">
        <authorList>
            <person name="Sun Q."/>
            <person name="Mori K."/>
        </authorList>
    </citation>
    <scope>NUCLEOTIDE SEQUENCE [LARGE SCALE GENOMIC DNA]</scope>
    <source>
        <strain evidence="2 3">TBRC 4938</strain>
    </source>
</reference>
<name>A0ABV6AC47_9HYPH</name>
<dbReference type="InterPro" id="IPR050659">
    <property type="entry name" value="Peptidase_M24B"/>
</dbReference>
<dbReference type="RefSeq" id="WP_377257146.1">
    <property type="nucleotide sequence ID" value="NZ_JBHMAA010000007.1"/>
</dbReference>
<dbReference type="Proteomes" id="UP001589692">
    <property type="component" value="Unassembled WGS sequence"/>
</dbReference>
<dbReference type="Gene3D" id="3.90.230.10">
    <property type="entry name" value="Creatinase/methionine aminopeptidase superfamily"/>
    <property type="match status" value="1"/>
</dbReference>
<dbReference type="PANTHER" id="PTHR46112:SF2">
    <property type="entry name" value="XAA-PRO AMINOPEPTIDASE P-RELATED"/>
    <property type="match status" value="1"/>
</dbReference>
<gene>
    <name evidence="2" type="ORF">ACFFP0_04950</name>
</gene>
<evidence type="ECO:0000313" key="3">
    <source>
        <dbReference type="Proteomes" id="UP001589692"/>
    </source>
</evidence>
<dbReference type="SUPFAM" id="SSF53092">
    <property type="entry name" value="Creatinase/prolidase N-terminal domain"/>
    <property type="match status" value="1"/>
</dbReference>
<sequence>MTAPNAARIAPTPRPDARFEHLLDGFEPTFEFEPVGPLPESEFVDRLRRIRREAVVAGHDVILIHADSIGSYKVSNSYLRYVCDWAREGVLVVPTDDDRPLTMFSIFSSSVLLPPAGEPVLVEDIWQVGTWGRETYNRPGRTVDKVVEAVASFLEREGFSVAQIGLIGDATSTPYWNGLKARLPKNSFVHGEAIIDRMQKIRSPRERAIVRAAAQLADIGIQAAYHAVRPGVTDYEIYAAFTYAQMARGGETGDGYQIGINRYGTHCGKPYGHVVRNGDLINLYISAVIYQGYTAQIARMIAVGDITEKQEEVLQMCVEGVEKAASLVRPGALISDVANASFEPYIARGYLTSADSRTMPYNWVSGDDGKPRLIPRRHVVDEDWESQGRKLMHVYPATLGPHNPNVGHSVSMQKFANYNIQSNNHDKLEEGMTFVLHSQWLEPEVAGCNVGDCYLVTADGAENLSCHTPLAPHRVKAGS</sequence>
<evidence type="ECO:0000259" key="1">
    <source>
        <dbReference type="Pfam" id="PF00557"/>
    </source>
</evidence>
<dbReference type="InterPro" id="IPR036005">
    <property type="entry name" value="Creatinase/aminopeptidase-like"/>
</dbReference>
<dbReference type="InterPro" id="IPR029149">
    <property type="entry name" value="Creatin/AminoP/Spt16_N"/>
</dbReference>
<accession>A0ABV6AC47</accession>
<protein>
    <submittedName>
        <fullName evidence="2">M24 family metallopeptidase</fullName>
    </submittedName>
</protein>
<dbReference type="Gene3D" id="3.40.350.10">
    <property type="entry name" value="Creatinase/prolidase N-terminal domain"/>
    <property type="match status" value="1"/>
</dbReference>
<comment type="caution">
    <text evidence="2">The sequence shown here is derived from an EMBL/GenBank/DDBJ whole genome shotgun (WGS) entry which is preliminary data.</text>
</comment>
<evidence type="ECO:0000313" key="2">
    <source>
        <dbReference type="EMBL" id="MFB9948183.1"/>
    </source>
</evidence>
<dbReference type="Pfam" id="PF00557">
    <property type="entry name" value="Peptidase_M24"/>
    <property type="match status" value="1"/>
</dbReference>
<organism evidence="2 3">
    <name type="scientific">Rhizobium puerariae</name>
    <dbReference type="NCBI Taxonomy" id="1585791"/>
    <lineage>
        <taxon>Bacteria</taxon>
        <taxon>Pseudomonadati</taxon>
        <taxon>Pseudomonadota</taxon>
        <taxon>Alphaproteobacteria</taxon>
        <taxon>Hyphomicrobiales</taxon>
        <taxon>Rhizobiaceae</taxon>
        <taxon>Rhizobium/Agrobacterium group</taxon>
        <taxon>Rhizobium</taxon>
    </lineage>
</organism>
<dbReference type="PANTHER" id="PTHR46112">
    <property type="entry name" value="AMINOPEPTIDASE"/>
    <property type="match status" value="1"/>
</dbReference>
<dbReference type="CDD" id="cd01066">
    <property type="entry name" value="APP_MetAP"/>
    <property type="match status" value="1"/>
</dbReference>
<dbReference type="SUPFAM" id="SSF55920">
    <property type="entry name" value="Creatinase/aminopeptidase"/>
    <property type="match status" value="1"/>
</dbReference>
<dbReference type="EMBL" id="JBHMAA010000007">
    <property type="protein sequence ID" value="MFB9948183.1"/>
    <property type="molecule type" value="Genomic_DNA"/>
</dbReference>